<organism evidence="2 3">
    <name type="scientific">Tetrabaena socialis</name>
    <dbReference type="NCBI Taxonomy" id="47790"/>
    <lineage>
        <taxon>Eukaryota</taxon>
        <taxon>Viridiplantae</taxon>
        <taxon>Chlorophyta</taxon>
        <taxon>core chlorophytes</taxon>
        <taxon>Chlorophyceae</taxon>
        <taxon>CS clade</taxon>
        <taxon>Chlamydomonadales</taxon>
        <taxon>Tetrabaenaceae</taxon>
        <taxon>Tetrabaena</taxon>
    </lineage>
</organism>
<feature type="region of interest" description="Disordered" evidence="1">
    <location>
        <begin position="451"/>
        <end position="474"/>
    </location>
</feature>
<sequence length="674" mass="73359">EQPPRPADSAEALATLTAQQVPLSFEPSEVKPDVYPPPRLATRATPERAAYPPAPRAPEATISFPLSLTSLHLVEAVLAFSHAHSNQETADQCNVLLAEMVAKLRNELGPSTPPARATQPANIPSEEMAELLSSNLAAAGYFKAKQYMFYYPSGGLALKGFPGKIAALRDQCANTSLMSVSAARRLGLTVIKTTTRLTSSSQPDSGVLGELDTQGIVVTLLPGTPHAVDLPLTQTLVVSDSTLFDFLVGNEQMRSVADYVTQYPTAQLHFKPNIVEAPEHTLAMPMTKGPESRSTLAVRHVTFCSSASPSHALGGGRPRHGAAYGIRAPKAPLNSNQVTSDQARLIRELRASAFNDRTATEPAKTIKPPRTSLWRRLVRWRRPDKPRSTRRQHTRLARIKRKASAFASNLRFKVKRAARALFSPLASAALVCAAAVESTLQVTTEVTFERGARQERRAGKRKKHEPRNPVPRHACKGRSWTGLLTFALTLFLLSSFSVHVGATHAQNTGINWVTPTSQLRVTGGLPCSSASEVLSGQAVPGLPDLHDWHAPGPHSASFAAALASVKSFSFDGRTAAAAYERYQKDEYGGWVWGNSQRLSADQQASLQAIVRQRKHTAFAYSMEELPGDCGDQVPFRLDLNTDRPIVQSPRRYRPTGMLFLEDKCRSTMTAQASH</sequence>
<reference evidence="2 3" key="1">
    <citation type="journal article" date="2017" name="Mol. Biol. Evol.">
        <title>The 4-celled Tetrabaena socialis nuclear genome reveals the essential components for genetic control of cell number at the origin of multicellularity in the volvocine lineage.</title>
        <authorList>
            <person name="Featherston J."/>
            <person name="Arakaki Y."/>
            <person name="Hanschen E.R."/>
            <person name="Ferris P.J."/>
            <person name="Michod R.E."/>
            <person name="Olson B.J.S.C."/>
            <person name="Nozaki H."/>
            <person name="Durand P.M."/>
        </authorList>
    </citation>
    <scope>NUCLEOTIDE SEQUENCE [LARGE SCALE GENOMIC DNA]</scope>
    <source>
        <strain evidence="2 3">NIES-571</strain>
    </source>
</reference>
<dbReference type="Proteomes" id="UP000236333">
    <property type="component" value="Unassembled WGS sequence"/>
</dbReference>
<dbReference type="AlphaFoldDB" id="A0A2J7ZH63"/>
<name>A0A2J7ZH63_9CHLO</name>
<accession>A0A2J7ZH63</accession>
<keyword evidence="3" id="KW-1185">Reference proteome</keyword>
<evidence type="ECO:0000313" key="2">
    <source>
        <dbReference type="EMBL" id="PNG99615.1"/>
    </source>
</evidence>
<proteinExistence type="predicted"/>
<evidence type="ECO:0000256" key="1">
    <source>
        <dbReference type="SAM" id="MobiDB-lite"/>
    </source>
</evidence>
<feature type="non-terminal residue" evidence="2">
    <location>
        <position position="1"/>
    </location>
</feature>
<comment type="caution">
    <text evidence="2">The sequence shown here is derived from an EMBL/GenBank/DDBJ whole genome shotgun (WGS) entry which is preliminary data.</text>
</comment>
<feature type="region of interest" description="Disordered" evidence="1">
    <location>
        <begin position="20"/>
        <end position="39"/>
    </location>
</feature>
<protein>
    <submittedName>
        <fullName evidence="2">Uncharacterized protein</fullName>
    </submittedName>
</protein>
<evidence type="ECO:0000313" key="3">
    <source>
        <dbReference type="Proteomes" id="UP000236333"/>
    </source>
</evidence>
<dbReference type="EMBL" id="PGGS01002473">
    <property type="protein sequence ID" value="PNG99615.1"/>
    <property type="molecule type" value="Genomic_DNA"/>
</dbReference>
<gene>
    <name evidence="2" type="ORF">TSOC_014603</name>
</gene>
<feature type="non-terminal residue" evidence="2">
    <location>
        <position position="674"/>
    </location>
</feature>